<evidence type="ECO:0000256" key="1">
    <source>
        <dbReference type="SAM" id="MobiDB-lite"/>
    </source>
</evidence>
<feature type="compositionally biased region" description="Basic and acidic residues" evidence="1">
    <location>
        <begin position="239"/>
        <end position="251"/>
    </location>
</feature>
<evidence type="ECO:0000313" key="3">
    <source>
        <dbReference type="Proteomes" id="UP000616885"/>
    </source>
</evidence>
<protein>
    <submittedName>
        <fullName evidence="2">Uncharacterized protein</fullName>
    </submittedName>
</protein>
<dbReference type="Proteomes" id="UP000616885">
    <property type="component" value="Unassembled WGS sequence"/>
</dbReference>
<name>A0A8H7TVX2_BIOOC</name>
<comment type="caution">
    <text evidence="2">The sequence shown here is derived from an EMBL/GenBank/DDBJ whole genome shotgun (WGS) entry which is preliminary data.</text>
</comment>
<sequence>MNGYKKDEKLTLEVGLDAAPLVVTINEVKHTEQGPTILDVNSESSPGAELVPASFKMKIFDRRYAHELRKKLQTGTWNADKDHILLRDAMTGSVDTFLTEWSRDAKFPYSPTSIEATNREAIIWELMRRQYKSELAMHQALKIKRKKTDPELLETATLRTGTTMDFVLGLMYTSNQYFNVSCLLVREVKGAKPFSSYPTMPLEQDYHLGLSVFNDAGTGYRVRIPEIILTDADEDGASDSEKTIADDKTITGEETTSDNLGEPNPSEPKGDKGKSATKRLLSPYAPLPMESREITVGTSETFP</sequence>
<gene>
    <name evidence="2" type="ORF">IM811_001555</name>
</gene>
<evidence type="ECO:0000313" key="2">
    <source>
        <dbReference type="EMBL" id="KAF9759861.1"/>
    </source>
</evidence>
<dbReference type="AlphaFoldDB" id="A0A8H7TVX2"/>
<organism evidence="2 3">
    <name type="scientific">Bionectria ochroleuca</name>
    <name type="common">Gliocladium roseum</name>
    <dbReference type="NCBI Taxonomy" id="29856"/>
    <lineage>
        <taxon>Eukaryota</taxon>
        <taxon>Fungi</taxon>
        <taxon>Dikarya</taxon>
        <taxon>Ascomycota</taxon>
        <taxon>Pezizomycotina</taxon>
        <taxon>Sordariomycetes</taxon>
        <taxon>Hypocreomycetidae</taxon>
        <taxon>Hypocreales</taxon>
        <taxon>Bionectriaceae</taxon>
        <taxon>Clonostachys</taxon>
    </lineage>
</organism>
<accession>A0A8H7TVX2</accession>
<reference evidence="2" key="1">
    <citation type="submission" date="2020-10" db="EMBL/GenBank/DDBJ databases">
        <title>High-Quality Genome Resource of Clonostachys rosea strain S41 by Oxford Nanopore Long-Read Sequencing.</title>
        <authorList>
            <person name="Wang H."/>
        </authorList>
    </citation>
    <scope>NUCLEOTIDE SEQUENCE</scope>
    <source>
        <strain evidence="2">S41</strain>
    </source>
</reference>
<dbReference type="EMBL" id="JADCTT010000001">
    <property type="protein sequence ID" value="KAF9759861.1"/>
    <property type="molecule type" value="Genomic_DNA"/>
</dbReference>
<feature type="region of interest" description="Disordered" evidence="1">
    <location>
        <begin position="233"/>
        <end position="303"/>
    </location>
</feature>
<proteinExistence type="predicted"/>